<name>A0A9D4HGG2_DREPO</name>
<protein>
    <submittedName>
        <fullName evidence="1">Uncharacterized protein</fullName>
    </submittedName>
</protein>
<proteinExistence type="predicted"/>
<organism evidence="1 2">
    <name type="scientific">Dreissena polymorpha</name>
    <name type="common">Zebra mussel</name>
    <name type="synonym">Mytilus polymorpha</name>
    <dbReference type="NCBI Taxonomy" id="45954"/>
    <lineage>
        <taxon>Eukaryota</taxon>
        <taxon>Metazoa</taxon>
        <taxon>Spiralia</taxon>
        <taxon>Lophotrochozoa</taxon>
        <taxon>Mollusca</taxon>
        <taxon>Bivalvia</taxon>
        <taxon>Autobranchia</taxon>
        <taxon>Heteroconchia</taxon>
        <taxon>Euheterodonta</taxon>
        <taxon>Imparidentia</taxon>
        <taxon>Neoheterodontei</taxon>
        <taxon>Myida</taxon>
        <taxon>Dreissenoidea</taxon>
        <taxon>Dreissenidae</taxon>
        <taxon>Dreissena</taxon>
    </lineage>
</organism>
<dbReference type="AlphaFoldDB" id="A0A9D4HGG2"/>
<dbReference type="Proteomes" id="UP000828390">
    <property type="component" value="Unassembled WGS sequence"/>
</dbReference>
<accession>A0A9D4HGG2</accession>
<evidence type="ECO:0000313" key="2">
    <source>
        <dbReference type="Proteomes" id="UP000828390"/>
    </source>
</evidence>
<evidence type="ECO:0000313" key="1">
    <source>
        <dbReference type="EMBL" id="KAH3716016.1"/>
    </source>
</evidence>
<reference evidence="1" key="2">
    <citation type="submission" date="2020-11" db="EMBL/GenBank/DDBJ databases">
        <authorList>
            <person name="McCartney M.A."/>
            <person name="Auch B."/>
            <person name="Kono T."/>
            <person name="Mallez S."/>
            <person name="Becker A."/>
            <person name="Gohl D.M."/>
            <person name="Silverstein K.A.T."/>
            <person name="Koren S."/>
            <person name="Bechman K.B."/>
            <person name="Herman A."/>
            <person name="Abrahante J.E."/>
            <person name="Garbe J."/>
        </authorList>
    </citation>
    <scope>NUCLEOTIDE SEQUENCE</scope>
    <source>
        <strain evidence="1">Duluth1</strain>
        <tissue evidence="1">Whole animal</tissue>
    </source>
</reference>
<gene>
    <name evidence="1" type="ORF">DPMN_058732</name>
</gene>
<reference evidence="1" key="1">
    <citation type="journal article" date="2019" name="bioRxiv">
        <title>The Genome of the Zebra Mussel, Dreissena polymorpha: A Resource for Invasive Species Research.</title>
        <authorList>
            <person name="McCartney M.A."/>
            <person name="Auch B."/>
            <person name="Kono T."/>
            <person name="Mallez S."/>
            <person name="Zhang Y."/>
            <person name="Obille A."/>
            <person name="Becker A."/>
            <person name="Abrahante J.E."/>
            <person name="Garbe J."/>
            <person name="Badalamenti J.P."/>
            <person name="Herman A."/>
            <person name="Mangelson H."/>
            <person name="Liachko I."/>
            <person name="Sullivan S."/>
            <person name="Sone E.D."/>
            <person name="Koren S."/>
            <person name="Silverstein K.A.T."/>
            <person name="Beckman K.B."/>
            <person name="Gohl D.M."/>
        </authorList>
    </citation>
    <scope>NUCLEOTIDE SEQUENCE</scope>
    <source>
        <strain evidence="1">Duluth1</strain>
        <tissue evidence="1">Whole animal</tissue>
    </source>
</reference>
<keyword evidence="2" id="KW-1185">Reference proteome</keyword>
<dbReference type="EMBL" id="JAIWYP010000013">
    <property type="protein sequence ID" value="KAH3716016.1"/>
    <property type="molecule type" value="Genomic_DNA"/>
</dbReference>
<sequence length="104" mass="11948">MKRPYSSLCTSAQPYNEWLFGDIEKSAREIEDTQKLEIKSNMTPVQREDNPCFVAVLSVTVVPLDIDIHHHPHRPSGKRYRSFMIPKFERGGGLGPPRQPVMKQ</sequence>
<comment type="caution">
    <text evidence="1">The sequence shown here is derived from an EMBL/GenBank/DDBJ whole genome shotgun (WGS) entry which is preliminary data.</text>
</comment>